<protein>
    <submittedName>
        <fullName evidence="1">Bifunctional 3-demethylubiquinone-9 3-methyltransferase/ 2-octaprenyl-6-hydroxy phenol methylase</fullName>
    </submittedName>
</protein>
<dbReference type="PANTHER" id="PTHR43861:SF6">
    <property type="entry name" value="METHYLTRANSFERASE TYPE 11"/>
    <property type="match status" value="1"/>
</dbReference>
<keyword evidence="1" id="KW-0489">Methyltransferase</keyword>
<dbReference type="PANTHER" id="PTHR43861">
    <property type="entry name" value="TRANS-ACONITATE 2-METHYLTRANSFERASE-RELATED"/>
    <property type="match status" value="1"/>
</dbReference>
<dbReference type="InterPro" id="IPR029063">
    <property type="entry name" value="SAM-dependent_MTases_sf"/>
</dbReference>
<keyword evidence="1" id="KW-0830">Ubiquinone</keyword>
<evidence type="ECO:0000313" key="2">
    <source>
        <dbReference type="Proteomes" id="UP000318437"/>
    </source>
</evidence>
<dbReference type="GO" id="GO:0032259">
    <property type="term" value="P:methylation"/>
    <property type="evidence" value="ECO:0007669"/>
    <property type="project" value="UniProtKB-KW"/>
</dbReference>
<organism evidence="1 2">
    <name type="scientific">Bythopirellula polymerisocia</name>
    <dbReference type="NCBI Taxonomy" id="2528003"/>
    <lineage>
        <taxon>Bacteria</taxon>
        <taxon>Pseudomonadati</taxon>
        <taxon>Planctomycetota</taxon>
        <taxon>Planctomycetia</taxon>
        <taxon>Pirellulales</taxon>
        <taxon>Lacipirellulaceae</taxon>
        <taxon>Bythopirellula</taxon>
    </lineage>
</organism>
<sequence length="268" mass="30760">MSGTEYHLKACLRCGFEFKDPPIDEQLLMKCYAQSSFDHWQDQPDPLVRQFDRFARLIESATKSRRILDVGCFNGALLDYLGPEWNRYGIEPSIAAAEIARQRGINVLSPSLESLDKNTEPFDVIMAIDVLEHIVEPVSFFQLIQKHLKENGIFLVSTGNAHAFSWKMQESLYYYTRIPEHVSFYSKAAFDQITCQMGWKCAAYQFIPHKRLPTSRRIKDTIKNTVYTLGCKCRGLGISPLNRKLRSGRGPTYFSAKDHLIYVFQQAG</sequence>
<proteinExistence type="predicted"/>
<accession>A0A5C6CX01</accession>
<comment type="caution">
    <text evidence="1">The sequence shown here is derived from an EMBL/GenBank/DDBJ whole genome shotgun (WGS) entry which is preliminary data.</text>
</comment>
<dbReference type="Gene3D" id="3.40.50.150">
    <property type="entry name" value="Vaccinia Virus protein VP39"/>
    <property type="match status" value="1"/>
</dbReference>
<dbReference type="GO" id="GO:0008168">
    <property type="term" value="F:methyltransferase activity"/>
    <property type="evidence" value="ECO:0007669"/>
    <property type="project" value="UniProtKB-KW"/>
</dbReference>
<gene>
    <name evidence="1" type="ORF">Pla144_13840</name>
</gene>
<name>A0A5C6CX01_9BACT</name>
<dbReference type="SUPFAM" id="SSF53335">
    <property type="entry name" value="S-adenosyl-L-methionine-dependent methyltransferases"/>
    <property type="match status" value="1"/>
</dbReference>
<dbReference type="EMBL" id="SJPS01000002">
    <property type="protein sequence ID" value="TWU28097.1"/>
    <property type="molecule type" value="Genomic_DNA"/>
</dbReference>
<evidence type="ECO:0000313" key="1">
    <source>
        <dbReference type="EMBL" id="TWU28097.1"/>
    </source>
</evidence>
<keyword evidence="1" id="KW-0808">Transferase</keyword>
<dbReference type="Pfam" id="PF13489">
    <property type="entry name" value="Methyltransf_23"/>
    <property type="match status" value="1"/>
</dbReference>
<dbReference type="CDD" id="cd02440">
    <property type="entry name" value="AdoMet_MTases"/>
    <property type="match status" value="1"/>
</dbReference>
<keyword evidence="2" id="KW-1185">Reference proteome</keyword>
<reference evidence="1 2" key="1">
    <citation type="submission" date="2019-02" db="EMBL/GenBank/DDBJ databases">
        <title>Deep-cultivation of Planctomycetes and their phenomic and genomic characterization uncovers novel biology.</title>
        <authorList>
            <person name="Wiegand S."/>
            <person name="Jogler M."/>
            <person name="Boedeker C."/>
            <person name="Pinto D."/>
            <person name="Vollmers J."/>
            <person name="Rivas-Marin E."/>
            <person name="Kohn T."/>
            <person name="Peeters S.H."/>
            <person name="Heuer A."/>
            <person name="Rast P."/>
            <person name="Oberbeckmann S."/>
            <person name="Bunk B."/>
            <person name="Jeske O."/>
            <person name="Meyerdierks A."/>
            <person name="Storesund J.E."/>
            <person name="Kallscheuer N."/>
            <person name="Luecker S."/>
            <person name="Lage O.M."/>
            <person name="Pohl T."/>
            <person name="Merkel B.J."/>
            <person name="Hornburger P."/>
            <person name="Mueller R.-W."/>
            <person name="Bruemmer F."/>
            <person name="Labrenz M."/>
            <person name="Spormann A.M."/>
            <person name="Op Den Camp H."/>
            <person name="Overmann J."/>
            <person name="Amann R."/>
            <person name="Jetten M.S.M."/>
            <person name="Mascher T."/>
            <person name="Medema M.H."/>
            <person name="Devos D.P."/>
            <person name="Kaster A.-K."/>
            <person name="Ovreas L."/>
            <person name="Rohde M."/>
            <person name="Galperin M.Y."/>
            <person name="Jogler C."/>
        </authorList>
    </citation>
    <scope>NUCLEOTIDE SEQUENCE [LARGE SCALE GENOMIC DNA]</scope>
    <source>
        <strain evidence="1 2">Pla144</strain>
    </source>
</reference>
<dbReference type="Proteomes" id="UP000318437">
    <property type="component" value="Unassembled WGS sequence"/>
</dbReference>
<dbReference type="AlphaFoldDB" id="A0A5C6CX01"/>